<protein>
    <submittedName>
        <fullName evidence="5">Disheveled-associated activator of morphogenesis 2</fullName>
    </submittedName>
</protein>
<evidence type="ECO:0000313" key="6">
    <source>
        <dbReference type="Proteomes" id="UP001281761"/>
    </source>
</evidence>
<dbReference type="Gene3D" id="1.25.10.10">
    <property type="entry name" value="Leucine-rich Repeat Variant"/>
    <property type="match status" value="1"/>
</dbReference>
<dbReference type="InterPro" id="IPR015425">
    <property type="entry name" value="FH2_Formin"/>
</dbReference>
<dbReference type="Pfam" id="PF06367">
    <property type="entry name" value="Drf_FH3"/>
    <property type="match status" value="1"/>
</dbReference>
<dbReference type="InterPro" id="IPR051425">
    <property type="entry name" value="Formin_Homology"/>
</dbReference>
<feature type="domain" description="FH2" evidence="4">
    <location>
        <begin position="732"/>
        <end position="1136"/>
    </location>
</feature>
<dbReference type="InterPro" id="IPR016024">
    <property type="entry name" value="ARM-type_fold"/>
</dbReference>
<evidence type="ECO:0000259" key="4">
    <source>
        <dbReference type="PROSITE" id="PS51444"/>
    </source>
</evidence>
<feature type="compositionally biased region" description="Pro residues" evidence="2">
    <location>
        <begin position="532"/>
        <end position="550"/>
    </location>
</feature>
<dbReference type="Proteomes" id="UP001281761">
    <property type="component" value="Unassembled WGS sequence"/>
</dbReference>
<gene>
    <name evidence="5" type="ORF">BLNAU_20286</name>
</gene>
<feature type="compositionally biased region" description="Basic and acidic residues" evidence="2">
    <location>
        <begin position="11"/>
        <end position="21"/>
    </location>
</feature>
<dbReference type="SUPFAM" id="SSF101447">
    <property type="entry name" value="Formin homology 2 domain (FH2 domain)"/>
    <property type="match status" value="1"/>
</dbReference>
<accession>A0ABQ9WZ77</accession>
<evidence type="ECO:0000313" key="5">
    <source>
        <dbReference type="EMBL" id="KAK2944813.1"/>
    </source>
</evidence>
<feature type="compositionally biased region" description="Pro residues" evidence="2">
    <location>
        <begin position="1161"/>
        <end position="1172"/>
    </location>
</feature>
<dbReference type="InterPro" id="IPR042201">
    <property type="entry name" value="FH2_Formin_sf"/>
</dbReference>
<keyword evidence="6" id="KW-1185">Reference proteome</keyword>
<evidence type="ECO:0000256" key="1">
    <source>
        <dbReference type="SAM" id="Coils"/>
    </source>
</evidence>
<dbReference type="PROSITE" id="PS51444">
    <property type="entry name" value="FH2"/>
    <property type="match status" value="1"/>
</dbReference>
<dbReference type="InterPro" id="IPR010472">
    <property type="entry name" value="FH3_dom"/>
</dbReference>
<dbReference type="EMBL" id="JARBJD010000284">
    <property type="protein sequence ID" value="KAK2944813.1"/>
    <property type="molecule type" value="Genomic_DNA"/>
</dbReference>
<feature type="coiled-coil region" evidence="1">
    <location>
        <begin position="471"/>
        <end position="498"/>
    </location>
</feature>
<dbReference type="PANTHER" id="PTHR45725">
    <property type="entry name" value="FORMIN HOMOLOGY 2 FAMILY MEMBER"/>
    <property type="match status" value="1"/>
</dbReference>
<feature type="compositionally biased region" description="Polar residues" evidence="2">
    <location>
        <begin position="1188"/>
        <end position="1198"/>
    </location>
</feature>
<proteinExistence type="predicted"/>
<feature type="region of interest" description="Disordered" evidence="2">
    <location>
        <begin position="1134"/>
        <end position="1208"/>
    </location>
</feature>
<feature type="coiled-coil region" evidence="1">
    <location>
        <begin position="1008"/>
        <end position="1035"/>
    </location>
</feature>
<dbReference type="InterPro" id="IPR010473">
    <property type="entry name" value="GTPase-bd"/>
</dbReference>
<sequence length="1208" mass="132594">MPFPFSRTKGKKAENEPEKGGPVDVGEGPNPELDAEFEETLRALLFPEDKIRQMKETMSNKNKVTLIQQNKTKAQTQTFESRPVPILARIRDNKTAENVRKLRTGLSQGDQKWFMEFFDANGIRLLQDLVHDNLGKNEATNDREIVFECILCFKALMNNSVGLKEVVSFPGTFRDLVLIFKPPVHPDRFRSYFEAGSNLLQLMSAIVIAGDIVENGLSIVMEAMSYFKYQRKEEYRFQTLVQQLNPQFVVPTSPASPEPIVVPVDFKTSILQLFNSILVQTEQTYQRQAIRKELENGHLNRSLSLILESNPPEKLKIQAQIYIEEREADDREVSVVNADIQSFDPTETCQAVVNKIRGIGSKTVEATMEEEENAILHLTNILRSLHSFPIASSAWTIADRSISKLAGKASAGDGEKALDEEKAQLEKEKAQQQMTDEFVALKRENQQLNTVFTDLREKLGLSSGDSIPQTVNGIRDKNKQLEQELANIRQQLAMAQEQTRVQTTQIAQFQDTLRRQSIQIASAPIAGTTDAPPKPPTGPPPKPAGPPPAVPQKESTPPQTTTENAEVPTKDPQSDAQLAQLQDENREQATLIAQLKEQIQQQASLLAAQASTLASMSPSTGTVPPAPGMDGSIPPAPGMDGSIPPAPGMDGSIPPAPGMDGSIPPAPGLDGSIPPPPPMDGGIPPPPGMDGGIPPPPPLGGIPPPPGMGGVPPPPGMGGGVPPPPAAPAMPKKAAKQPKRPMKVFHWKKIPDRDIPGTIWKKLNDDNVKLNTDEIEDLFDKKEVKRGPVGGGDGAGAPAKPVAIQLLDSKRTGNMGIMLAQFSGIQPEEIAEKIKTWDPVFLTVDRLKSLVNFIPTPEEKETLASFEGDMSKQSKPERFFAAILDIPRYEERLRSLVFQHRANEVLEYLKPSYETLAQASKEVMNSKTFNKILETILFIGNYLNGTSAAGCAWGFRLEVLDKIADFKSTSDPKTTMFTYIISKMMQSGEVEKLQNEWSHVKEASKLNLPTLNQDAKELEGGKNKMEKELEIAQKTGDGETTAAQKKMASAFSKVVGTFFDSMSIEIEKILKLKDDVEKRLEEAIKFFQEDPATMGCEEFFGIFSKFLGRVERTASEMQAKADKEAKDKQLAEKKEARLKAKASGKPDPTAGSTPIDEPEEAAPPKPKLPPGARPGFRMPGIGDGQGDLMNQIQSQLASGQGLRRVRKE</sequence>
<dbReference type="Pfam" id="PF06371">
    <property type="entry name" value="Drf_GBD"/>
    <property type="match status" value="1"/>
</dbReference>
<evidence type="ECO:0000256" key="2">
    <source>
        <dbReference type="SAM" id="MobiDB-lite"/>
    </source>
</evidence>
<reference evidence="5 6" key="1">
    <citation type="journal article" date="2022" name="bioRxiv">
        <title>Genomics of Preaxostyla Flagellates Illuminates Evolutionary Transitions and the Path Towards Mitochondrial Loss.</title>
        <authorList>
            <person name="Novak L.V.F."/>
            <person name="Treitli S.C."/>
            <person name="Pyrih J."/>
            <person name="Halakuc P."/>
            <person name="Pipaliya S.V."/>
            <person name="Vacek V."/>
            <person name="Brzon O."/>
            <person name="Soukal P."/>
            <person name="Eme L."/>
            <person name="Dacks J.B."/>
            <person name="Karnkowska A."/>
            <person name="Elias M."/>
            <person name="Hampl V."/>
        </authorList>
    </citation>
    <scope>NUCLEOTIDE SEQUENCE [LARGE SCALE GENOMIC DNA]</scope>
    <source>
        <strain evidence="5">NAU3</strain>
        <tissue evidence="5">Gut</tissue>
    </source>
</reference>
<name>A0ABQ9WZ77_9EUKA</name>
<dbReference type="InterPro" id="IPR014768">
    <property type="entry name" value="GBD/FH3_dom"/>
</dbReference>
<dbReference type="SUPFAM" id="SSF48371">
    <property type="entry name" value="ARM repeat"/>
    <property type="match status" value="1"/>
</dbReference>
<keyword evidence="1" id="KW-0175">Coiled coil</keyword>
<feature type="compositionally biased region" description="Pro residues" evidence="2">
    <location>
        <begin position="673"/>
        <end position="728"/>
    </location>
</feature>
<feature type="region of interest" description="Disordered" evidence="2">
    <location>
        <begin position="1"/>
        <end position="33"/>
    </location>
</feature>
<dbReference type="PROSITE" id="PS51232">
    <property type="entry name" value="GBD_FH3"/>
    <property type="match status" value="1"/>
</dbReference>
<dbReference type="SMART" id="SM00498">
    <property type="entry name" value="FH2"/>
    <property type="match status" value="1"/>
</dbReference>
<comment type="caution">
    <text evidence="5">The sequence shown here is derived from an EMBL/GenBank/DDBJ whole genome shotgun (WGS) entry which is preliminary data.</text>
</comment>
<dbReference type="Gene3D" id="1.20.58.2220">
    <property type="entry name" value="Formin, FH2 domain"/>
    <property type="match status" value="1"/>
</dbReference>
<dbReference type="SMART" id="SM01139">
    <property type="entry name" value="Drf_FH3"/>
    <property type="match status" value="1"/>
</dbReference>
<organism evidence="5 6">
    <name type="scientific">Blattamonas nauphoetae</name>
    <dbReference type="NCBI Taxonomy" id="2049346"/>
    <lineage>
        <taxon>Eukaryota</taxon>
        <taxon>Metamonada</taxon>
        <taxon>Preaxostyla</taxon>
        <taxon>Oxymonadida</taxon>
        <taxon>Blattamonas</taxon>
    </lineage>
</organism>
<dbReference type="Pfam" id="PF02181">
    <property type="entry name" value="FH2"/>
    <property type="match status" value="1"/>
</dbReference>
<feature type="region of interest" description="Disordered" evidence="2">
    <location>
        <begin position="615"/>
        <end position="740"/>
    </location>
</feature>
<dbReference type="PANTHER" id="PTHR45725:SF1">
    <property type="entry name" value="DISHEVELLED ASSOCIATED ACTIVATOR OF MORPHOGENESIS, ISOFORM D"/>
    <property type="match status" value="1"/>
</dbReference>
<dbReference type="SMART" id="SM01140">
    <property type="entry name" value="Drf_GBD"/>
    <property type="match status" value="1"/>
</dbReference>
<feature type="compositionally biased region" description="Polar residues" evidence="2">
    <location>
        <begin position="554"/>
        <end position="564"/>
    </location>
</feature>
<feature type="region of interest" description="Disordered" evidence="2">
    <location>
        <begin position="524"/>
        <end position="576"/>
    </location>
</feature>
<feature type="domain" description="GBD/FH3" evidence="3">
    <location>
        <begin position="25"/>
        <end position="413"/>
    </location>
</feature>
<evidence type="ECO:0000259" key="3">
    <source>
        <dbReference type="PROSITE" id="PS51232"/>
    </source>
</evidence>
<dbReference type="InterPro" id="IPR011989">
    <property type="entry name" value="ARM-like"/>
</dbReference>